<name>D7G2T2_ECTSI</name>
<dbReference type="InParanoid" id="D7G2T2"/>
<feature type="compositionally biased region" description="Gly residues" evidence="2">
    <location>
        <begin position="125"/>
        <end position="137"/>
    </location>
</feature>
<dbReference type="OrthoDB" id="10581130at2759"/>
<feature type="region of interest" description="Disordered" evidence="2">
    <location>
        <begin position="457"/>
        <end position="492"/>
    </location>
</feature>
<evidence type="ECO:0000256" key="1">
    <source>
        <dbReference type="SAM" id="Coils"/>
    </source>
</evidence>
<sequence length="747" mass="80272">MTRALQDVEDALADALQGIGGWEPFHQGGEDFAGGGGGGGGGGGDDDCRSEGRGRGIGAYAASEGRRRGGGEEEGPERCWFSRRPAAAAGEGGRAALRSPGRSTAVAAATAMGEAPRTPTTPTPGGRGGGGGGGGGVSVSFSDGSVLPVGSCRRYGRGEGGGGAVPAGSAVDAAAMVARLERVLSRIMRRVDGARGLRAWVTGKVENAGGDAMEGLREIRGRWEAELGRLQAAERKLVRLQEQAKYGGRRAALDAREECYAKIERVEQEKWALRDSLVSEEREVEVLRAHLKRLKDATDKAAVSAESDYRAACHELEAERGHRQRLQDKTELLEGKASLLEERLSALSEQIDRYKTEALQQQQDKDRLLRSQETLQSQLKEEVQSVEKARREFLSNSQEISRGRDKERELEEQRDSAAAEAARLTCLLEEERRARREENAMGEAVLREVRETQGLLGEMSPHRGDPAGTGPFRGSVLERGSSSDGDDPSSALGLQASKLERIVAEASDLIRRTGHFYDRYSETHKNAGGEKNGDDEASEKLPGSNSGLPGNDATAGRYQNRGAATGAGQSDRYEGRHRAASAEAAIERSFGANGRSPGDPPPGVFSPQQPPAGGGHQPWRGREDSWNFLDRTLEHRHWVETGPALRELDRACYSLLESNAQLCLRIQGLGLEYAGLTRELMASGGGEHCFSKGYRLVHPPRNGAASINISSGQKPARWQETVMITMNMSENSHHALSTHGYSDPSAA</sequence>
<feature type="compositionally biased region" description="Basic and acidic residues" evidence="2">
    <location>
        <begin position="401"/>
        <end position="416"/>
    </location>
</feature>
<feature type="region of interest" description="Disordered" evidence="2">
    <location>
        <begin position="521"/>
        <end position="623"/>
    </location>
</feature>
<organism evidence="3 4">
    <name type="scientific">Ectocarpus siliculosus</name>
    <name type="common">Brown alga</name>
    <name type="synonym">Conferva siliculosa</name>
    <dbReference type="NCBI Taxonomy" id="2880"/>
    <lineage>
        <taxon>Eukaryota</taxon>
        <taxon>Sar</taxon>
        <taxon>Stramenopiles</taxon>
        <taxon>Ochrophyta</taxon>
        <taxon>PX clade</taxon>
        <taxon>Phaeophyceae</taxon>
        <taxon>Ectocarpales</taxon>
        <taxon>Ectocarpaceae</taxon>
        <taxon>Ectocarpus</taxon>
    </lineage>
</organism>
<evidence type="ECO:0000256" key="2">
    <source>
        <dbReference type="SAM" id="MobiDB-lite"/>
    </source>
</evidence>
<feature type="compositionally biased region" description="Basic and acidic residues" evidence="2">
    <location>
        <begin position="521"/>
        <end position="534"/>
    </location>
</feature>
<reference evidence="3 4" key="1">
    <citation type="journal article" date="2010" name="Nature">
        <title>The Ectocarpus genome and the independent evolution of multicellularity in brown algae.</title>
        <authorList>
            <person name="Cock J.M."/>
            <person name="Sterck L."/>
            <person name="Rouze P."/>
            <person name="Scornet D."/>
            <person name="Allen A.E."/>
            <person name="Amoutzias G."/>
            <person name="Anthouard V."/>
            <person name="Artiguenave F."/>
            <person name="Aury J.M."/>
            <person name="Badger J.H."/>
            <person name="Beszteri B."/>
            <person name="Billiau K."/>
            <person name="Bonnet E."/>
            <person name="Bothwell J.H."/>
            <person name="Bowler C."/>
            <person name="Boyen C."/>
            <person name="Brownlee C."/>
            <person name="Carrano C.J."/>
            <person name="Charrier B."/>
            <person name="Cho G.Y."/>
            <person name="Coelho S.M."/>
            <person name="Collen J."/>
            <person name="Corre E."/>
            <person name="Da Silva C."/>
            <person name="Delage L."/>
            <person name="Delaroque N."/>
            <person name="Dittami S.M."/>
            <person name="Doulbeau S."/>
            <person name="Elias M."/>
            <person name="Farnham G."/>
            <person name="Gachon C.M."/>
            <person name="Gschloessl B."/>
            <person name="Heesch S."/>
            <person name="Jabbari K."/>
            <person name="Jubin C."/>
            <person name="Kawai H."/>
            <person name="Kimura K."/>
            <person name="Kloareg B."/>
            <person name="Kupper F.C."/>
            <person name="Lang D."/>
            <person name="Le Bail A."/>
            <person name="Leblanc C."/>
            <person name="Lerouge P."/>
            <person name="Lohr M."/>
            <person name="Lopez P.J."/>
            <person name="Martens C."/>
            <person name="Maumus F."/>
            <person name="Michel G."/>
            <person name="Miranda-Saavedra D."/>
            <person name="Morales J."/>
            <person name="Moreau H."/>
            <person name="Motomura T."/>
            <person name="Nagasato C."/>
            <person name="Napoli C.A."/>
            <person name="Nelson D.R."/>
            <person name="Nyvall-Collen P."/>
            <person name="Peters A.F."/>
            <person name="Pommier C."/>
            <person name="Potin P."/>
            <person name="Poulain J."/>
            <person name="Quesneville H."/>
            <person name="Read B."/>
            <person name="Rensing S.A."/>
            <person name="Ritter A."/>
            <person name="Rousvoal S."/>
            <person name="Samanta M."/>
            <person name="Samson G."/>
            <person name="Schroeder D.C."/>
            <person name="Segurens B."/>
            <person name="Strittmatter M."/>
            <person name="Tonon T."/>
            <person name="Tregear J.W."/>
            <person name="Valentin K."/>
            <person name="von Dassow P."/>
            <person name="Yamagishi T."/>
            <person name="Van de Peer Y."/>
            <person name="Wincker P."/>
        </authorList>
    </citation>
    <scope>NUCLEOTIDE SEQUENCE [LARGE SCALE GENOMIC DNA]</scope>
    <source>
        <strain evidence="4">Ec32 / CCAP1310/4</strain>
    </source>
</reference>
<proteinExistence type="predicted"/>
<feature type="coiled-coil region" evidence="1">
    <location>
        <begin position="223"/>
        <end position="297"/>
    </location>
</feature>
<dbReference type="AlphaFoldDB" id="D7G2T2"/>
<keyword evidence="4" id="KW-1185">Reference proteome</keyword>
<feature type="region of interest" description="Disordered" evidence="2">
    <location>
        <begin position="21"/>
        <end position="140"/>
    </location>
</feature>
<protein>
    <submittedName>
        <fullName evidence="3">Uncharacterized protein</fullName>
    </submittedName>
</protein>
<keyword evidence="1" id="KW-0175">Coiled coil</keyword>
<accession>D7G2T2</accession>
<evidence type="ECO:0000313" key="4">
    <source>
        <dbReference type="Proteomes" id="UP000002630"/>
    </source>
</evidence>
<feature type="compositionally biased region" description="Low complexity" evidence="2">
    <location>
        <begin position="104"/>
        <end position="124"/>
    </location>
</feature>
<dbReference type="Proteomes" id="UP000002630">
    <property type="component" value="Unassembled WGS sequence"/>
</dbReference>
<evidence type="ECO:0000313" key="3">
    <source>
        <dbReference type="EMBL" id="CBJ33436.1"/>
    </source>
</evidence>
<gene>
    <name evidence="3" type="ORF">Esi_0483_0014</name>
</gene>
<dbReference type="EMBL" id="FN649760">
    <property type="protein sequence ID" value="CBJ33436.1"/>
    <property type="molecule type" value="Genomic_DNA"/>
</dbReference>
<feature type="compositionally biased region" description="Pro residues" evidence="2">
    <location>
        <begin position="598"/>
        <end position="610"/>
    </location>
</feature>
<feature type="region of interest" description="Disordered" evidence="2">
    <location>
        <begin position="397"/>
        <end position="416"/>
    </location>
</feature>
<feature type="compositionally biased region" description="Gly residues" evidence="2">
    <location>
        <begin position="31"/>
        <end position="43"/>
    </location>
</feature>